<evidence type="ECO:0000256" key="14">
    <source>
        <dbReference type="PROSITE-ProRule" id="PRU01023"/>
    </source>
</evidence>
<dbReference type="InterPro" id="IPR049560">
    <property type="entry name" value="MeTrfase_RsmB-F_NOP2_cat"/>
</dbReference>
<dbReference type="Gene3D" id="3.40.50.150">
    <property type="entry name" value="Vaccinia Virus protein VP39"/>
    <property type="match status" value="1"/>
</dbReference>
<evidence type="ECO:0000256" key="2">
    <source>
        <dbReference type="ARBA" id="ARBA00004496"/>
    </source>
</evidence>
<comment type="similarity">
    <text evidence="3 14">Belongs to the class I-like SAM-binding methyltransferase superfamily. RsmB/NOP family.</text>
</comment>
<keyword evidence="5" id="KW-0963">Cytoplasm</keyword>
<comment type="function">
    <text evidence="1">Specifically methylates the cytosine at position 967 (m5C967) of 16S rRNA.</text>
</comment>
<dbReference type="FunFam" id="1.10.940.10:FF:000002">
    <property type="entry name" value="Ribosomal RNA small subunit methyltransferase B"/>
    <property type="match status" value="1"/>
</dbReference>
<evidence type="ECO:0000256" key="10">
    <source>
        <dbReference type="ARBA" id="ARBA00022884"/>
    </source>
</evidence>
<dbReference type="InterPro" id="IPR035926">
    <property type="entry name" value="NusB-like_sf"/>
</dbReference>
<dbReference type="NCBIfam" id="TIGR00563">
    <property type="entry name" value="rsmB"/>
    <property type="match status" value="1"/>
</dbReference>
<dbReference type="FunFam" id="3.40.50.150:FF:000022">
    <property type="entry name" value="Ribosomal RNA small subunit methyltransferase B"/>
    <property type="match status" value="1"/>
</dbReference>
<evidence type="ECO:0000256" key="4">
    <source>
        <dbReference type="ARBA" id="ARBA00012140"/>
    </source>
</evidence>
<dbReference type="InterPro" id="IPR029063">
    <property type="entry name" value="SAM-dependent_MTases_sf"/>
</dbReference>
<dbReference type="SUPFAM" id="SSF53335">
    <property type="entry name" value="S-adenosyl-L-methionine-dependent methyltransferases"/>
    <property type="match status" value="1"/>
</dbReference>
<dbReference type="InterPro" id="IPR054728">
    <property type="entry name" value="RsmB-like_ferredoxin"/>
</dbReference>
<feature type="binding site" evidence="14">
    <location>
        <begin position="272"/>
        <end position="278"/>
    </location>
    <ligand>
        <name>S-adenosyl-L-methionine</name>
        <dbReference type="ChEBI" id="CHEBI:59789"/>
    </ligand>
</feature>
<dbReference type="InterPro" id="IPR001678">
    <property type="entry name" value="MeTrfase_RsmB-F_NOP2_dom"/>
</dbReference>
<dbReference type="PROSITE" id="PS51686">
    <property type="entry name" value="SAM_MT_RSMB_NOP"/>
    <property type="match status" value="1"/>
</dbReference>
<evidence type="ECO:0000256" key="3">
    <source>
        <dbReference type="ARBA" id="ARBA00007494"/>
    </source>
</evidence>
<dbReference type="NCBIfam" id="NF011494">
    <property type="entry name" value="PRK14902.1"/>
    <property type="match status" value="1"/>
</dbReference>
<keyword evidence="10 14" id="KW-0694">RNA-binding</keyword>
<evidence type="ECO:0000256" key="5">
    <source>
        <dbReference type="ARBA" id="ARBA00022490"/>
    </source>
</evidence>
<dbReference type="NCBIfam" id="NF008149">
    <property type="entry name" value="PRK10901.1"/>
    <property type="match status" value="1"/>
</dbReference>
<dbReference type="AlphaFoldDB" id="A0A8E3MHR1"/>
<dbReference type="Gene3D" id="1.10.287.730">
    <property type="entry name" value="Helix hairpin bin"/>
    <property type="match status" value="1"/>
</dbReference>
<dbReference type="Proteomes" id="UP000955338">
    <property type="component" value="Chromosome"/>
</dbReference>
<feature type="active site" description="Nucleophile" evidence="14">
    <location>
        <position position="403"/>
    </location>
</feature>
<dbReference type="EC" id="2.1.1.176" evidence="4"/>
<evidence type="ECO:0000256" key="6">
    <source>
        <dbReference type="ARBA" id="ARBA00022552"/>
    </source>
</evidence>
<evidence type="ECO:0000256" key="1">
    <source>
        <dbReference type="ARBA" id="ARBA00002724"/>
    </source>
</evidence>
<dbReference type="GO" id="GO:0006355">
    <property type="term" value="P:regulation of DNA-templated transcription"/>
    <property type="evidence" value="ECO:0007669"/>
    <property type="project" value="InterPro"/>
</dbReference>
<keyword evidence="7 14" id="KW-0489">Methyltransferase</keyword>
<dbReference type="Pfam" id="PF22458">
    <property type="entry name" value="RsmF-B_ferredox"/>
    <property type="match status" value="1"/>
</dbReference>
<dbReference type="Pfam" id="PF01189">
    <property type="entry name" value="Methyltr_RsmB-F"/>
    <property type="match status" value="1"/>
</dbReference>
<dbReference type="PANTHER" id="PTHR22807">
    <property type="entry name" value="NOP2 YEAST -RELATED NOL1/NOP2/FMU SUN DOMAIN-CONTAINING"/>
    <property type="match status" value="1"/>
</dbReference>
<keyword evidence="9 14" id="KW-0949">S-adenosyl-L-methionine</keyword>
<gene>
    <name evidence="16" type="ORF">CEP48_08420</name>
</gene>
<dbReference type="RefSeq" id="WP_373463107.1">
    <property type="nucleotide sequence ID" value="NZ_CP022011.1"/>
</dbReference>
<reference evidence="16" key="1">
    <citation type="submission" date="2017-06" db="EMBL/GenBank/DDBJ databases">
        <title>Genome sequencing of pathogenic and non-pathogenic strains within Bisgaard taxon 40.</title>
        <authorList>
            <person name="Ladner J.T."/>
            <person name="Lovett S.P."/>
            <person name="Koroleva G."/>
            <person name="Lorch J.M."/>
        </authorList>
    </citation>
    <scope>NUCLEOTIDE SEQUENCE</scope>
    <source>
        <strain evidence="16">27576-1-I1</strain>
    </source>
</reference>
<dbReference type="GO" id="GO:0003723">
    <property type="term" value="F:RNA binding"/>
    <property type="evidence" value="ECO:0007669"/>
    <property type="project" value="UniProtKB-UniRule"/>
</dbReference>
<dbReference type="GO" id="GO:0070475">
    <property type="term" value="P:rRNA base methylation"/>
    <property type="evidence" value="ECO:0007669"/>
    <property type="project" value="TreeGrafter"/>
</dbReference>
<evidence type="ECO:0000256" key="8">
    <source>
        <dbReference type="ARBA" id="ARBA00022679"/>
    </source>
</evidence>
<dbReference type="GO" id="GO:0009383">
    <property type="term" value="F:rRNA (cytosine-C5-)-methyltransferase activity"/>
    <property type="evidence" value="ECO:0007669"/>
    <property type="project" value="TreeGrafter"/>
</dbReference>
<dbReference type="PROSITE" id="PS01153">
    <property type="entry name" value="NOL1_NOP2_SUN"/>
    <property type="match status" value="1"/>
</dbReference>
<dbReference type="SUPFAM" id="SSF48013">
    <property type="entry name" value="NusB-like"/>
    <property type="match status" value="1"/>
</dbReference>
<feature type="binding site" evidence="14">
    <location>
        <position position="295"/>
    </location>
    <ligand>
        <name>S-adenosyl-L-methionine</name>
        <dbReference type="ChEBI" id="CHEBI:59789"/>
    </ligand>
</feature>
<dbReference type="EMBL" id="CP022011">
    <property type="protein sequence ID" value="QDJ15442.1"/>
    <property type="molecule type" value="Genomic_DNA"/>
</dbReference>
<dbReference type="Gene3D" id="1.10.940.10">
    <property type="entry name" value="NusB-like"/>
    <property type="match status" value="1"/>
</dbReference>
<comment type="subcellular location">
    <subcellularLocation>
        <location evidence="2">Cytoplasm</location>
    </subcellularLocation>
</comment>
<proteinExistence type="inferred from homology"/>
<evidence type="ECO:0000256" key="12">
    <source>
        <dbReference type="ARBA" id="ARBA00031088"/>
    </source>
</evidence>
<dbReference type="InterPro" id="IPR018314">
    <property type="entry name" value="RsmB/NOL1/NOP2-like_CS"/>
</dbReference>
<dbReference type="InterPro" id="IPR006027">
    <property type="entry name" value="NusB_RsmB_TIM44"/>
</dbReference>
<dbReference type="InterPro" id="IPR023267">
    <property type="entry name" value="RCMT"/>
</dbReference>
<feature type="binding site" evidence="14">
    <location>
        <position position="321"/>
    </location>
    <ligand>
        <name>S-adenosyl-L-methionine</name>
        <dbReference type="ChEBI" id="CHEBI:59789"/>
    </ligand>
</feature>
<accession>A0A8E3MHR1</accession>
<dbReference type="PRINTS" id="PR02008">
    <property type="entry name" value="RCMTFAMILY"/>
</dbReference>
<evidence type="ECO:0000256" key="15">
    <source>
        <dbReference type="SAM" id="MobiDB-lite"/>
    </source>
</evidence>
<dbReference type="PANTHER" id="PTHR22807:SF61">
    <property type="entry name" value="NOL1_NOP2_SUN FAMILY PROTEIN _ ANTITERMINATION NUSB DOMAIN-CONTAINING PROTEIN"/>
    <property type="match status" value="1"/>
</dbReference>
<evidence type="ECO:0000256" key="7">
    <source>
        <dbReference type="ARBA" id="ARBA00022603"/>
    </source>
</evidence>
<keyword evidence="17" id="KW-1185">Reference proteome</keyword>
<keyword evidence="6" id="KW-0698">rRNA processing</keyword>
<evidence type="ECO:0000256" key="9">
    <source>
        <dbReference type="ARBA" id="ARBA00022691"/>
    </source>
</evidence>
<evidence type="ECO:0000313" key="17">
    <source>
        <dbReference type="Proteomes" id="UP000955338"/>
    </source>
</evidence>
<protein>
    <recommendedName>
        <fullName evidence="4">16S rRNA (cytosine(967)-C(5))-methyltransferase</fullName>
        <ecNumber evidence="4">2.1.1.176</ecNumber>
    </recommendedName>
    <alternativeName>
        <fullName evidence="11">16S rRNA m5C967 methyltransferase</fullName>
    </alternativeName>
    <alternativeName>
        <fullName evidence="12">rRNA (cytosine-C(5)-)-methyltransferase RsmB</fullName>
    </alternativeName>
</protein>
<feature type="region of interest" description="Disordered" evidence="15">
    <location>
        <begin position="1"/>
        <end position="23"/>
    </location>
</feature>
<evidence type="ECO:0000256" key="11">
    <source>
        <dbReference type="ARBA" id="ARBA00030399"/>
    </source>
</evidence>
<organism evidence="16 17">
    <name type="scientific">Mergibacter septicus</name>
    <dbReference type="NCBI Taxonomy" id="221402"/>
    <lineage>
        <taxon>Bacteria</taxon>
        <taxon>Pseudomonadati</taxon>
        <taxon>Pseudomonadota</taxon>
        <taxon>Gammaproteobacteria</taxon>
        <taxon>Pasteurellales</taxon>
        <taxon>Pasteurellaceae</taxon>
        <taxon>Mergibacter</taxon>
    </lineage>
</organism>
<evidence type="ECO:0000256" key="13">
    <source>
        <dbReference type="ARBA" id="ARBA00047283"/>
    </source>
</evidence>
<sequence length="470" mass="52431">MYSRKAQRCRSSQSKTSSKMAKPLSTRALAAQVIVQVLDQGKSLSTLLPTLQGKVQAQDAALLQEICFGVCRVLPRLEKILALLLDKPLKGKTRIVHCLLLVGLYQLLYTRIPAHAAVDEVVNAAKGLKVDNFRALLNGVLRRFLRQQEEILPKVDQHWQTLHPDWLINLLKPYYPNWREIISANNQKPPMWLRVNQQHTSARDYQALLAQQNIKAIQVPQSPDCALLLEKAVGVTQLPAFQEGQVSVQDCNAQWAAMLLEPQANELILDACAAPGGKTSHLLELAPTAKVIALDIDQQRLKRVQENLHRMQLSATVVCGDATQPEQWLNPLVQQGLIAEKRGFDKILLDAPCSATGVIRRHPDIKWLRQAEDISQLVNLQAQILDALWEKLKPNGTLLYATCSVLPQENCEQIKAFLQRQSNAELIPLTAKLPASTLSNSEYGCQFLPTELGGDGFFYAKLRKLPMAAT</sequence>
<dbReference type="CDD" id="cd02440">
    <property type="entry name" value="AdoMet_MTases"/>
    <property type="match status" value="1"/>
</dbReference>
<keyword evidence="8 14" id="KW-0808">Transferase</keyword>
<feature type="binding site" evidence="14">
    <location>
        <position position="350"/>
    </location>
    <ligand>
        <name>S-adenosyl-L-methionine</name>
        <dbReference type="ChEBI" id="CHEBI:59789"/>
    </ligand>
</feature>
<dbReference type="InterPro" id="IPR004573">
    <property type="entry name" value="rRNA_ssu_MeTfrase_B"/>
</dbReference>
<dbReference type="Pfam" id="PF01029">
    <property type="entry name" value="NusB"/>
    <property type="match status" value="1"/>
</dbReference>
<dbReference type="GO" id="GO:0005829">
    <property type="term" value="C:cytosol"/>
    <property type="evidence" value="ECO:0007669"/>
    <property type="project" value="TreeGrafter"/>
</dbReference>
<dbReference type="Gene3D" id="3.30.70.1170">
    <property type="entry name" value="Sun protein, domain 3"/>
    <property type="match status" value="1"/>
</dbReference>
<comment type="catalytic activity">
    <reaction evidence="13">
        <text>cytidine(967) in 16S rRNA + S-adenosyl-L-methionine = 5-methylcytidine(967) in 16S rRNA + S-adenosyl-L-homocysteine + H(+)</text>
        <dbReference type="Rhea" id="RHEA:42748"/>
        <dbReference type="Rhea" id="RHEA-COMP:10219"/>
        <dbReference type="Rhea" id="RHEA-COMP:10220"/>
        <dbReference type="ChEBI" id="CHEBI:15378"/>
        <dbReference type="ChEBI" id="CHEBI:57856"/>
        <dbReference type="ChEBI" id="CHEBI:59789"/>
        <dbReference type="ChEBI" id="CHEBI:74483"/>
        <dbReference type="ChEBI" id="CHEBI:82748"/>
        <dbReference type="EC" id="2.1.1.176"/>
    </reaction>
</comment>
<evidence type="ECO:0000313" key="16">
    <source>
        <dbReference type="EMBL" id="QDJ15442.1"/>
    </source>
</evidence>
<name>A0A8E3MHR1_9PAST</name>
<feature type="compositionally biased region" description="Polar residues" evidence="15">
    <location>
        <begin position="9"/>
        <end position="19"/>
    </location>
</feature>